<dbReference type="HOGENOM" id="CLU_2653337_0_0_9"/>
<dbReference type="EMBL" id="AENY02000003">
    <property type="protein sequence ID" value="EKP94093.1"/>
    <property type="molecule type" value="Genomic_DNA"/>
</dbReference>
<keyword evidence="3" id="KW-1185">Reference proteome</keyword>
<protein>
    <submittedName>
        <fullName evidence="2">Uncharacterized protein</fullName>
    </submittedName>
</protein>
<feature type="region of interest" description="Disordered" evidence="1">
    <location>
        <begin position="32"/>
        <end position="76"/>
    </location>
</feature>
<dbReference type="AlphaFoldDB" id="K6PZ98"/>
<evidence type="ECO:0000313" key="2">
    <source>
        <dbReference type="EMBL" id="EKP94093.1"/>
    </source>
</evidence>
<accession>K6PZ98</accession>
<dbReference type="STRING" id="867903.ThesuDRAFT_01818"/>
<comment type="caution">
    <text evidence="2">The sequence shown here is derived from an EMBL/GenBank/DDBJ whole genome shotgun (WGS) entry which is preliminary data.</text>
</comment>
<name>K6PZ98_9FIRM</name>
<evidence type="ECO:0000313" key="3">
    <source>
        <dbReference type="Proteomes" id="UP000005710"/>
    </source>
</evidence>
<proteinExistence type="predicted"/>
<gene>
    <name evidence="2" type="ORF">ThesuDRAFT_01818</name>
</gene>
<dbReference type="Proteomes" id="UP000005710">
    <property type="component" value="Unassembled WGS sequence"/>
</dbReference>
<evidence type="ECO:0000256" key="1">
    <source>
        <dbReference type="SAM" id="MobiDB-lite"/>
    </source>
</evidence>
<reference evidence="2" key="2">
    <citation type="submission" date="2012-10" db="EMBL/GenBank/DDBJ databases">
        <title>Improved high-quality draft of Thermaerobacter subterraneus C21, DSM 13965.</title>
        <authorList>
            <consortium name="DOE Joint Genome Institute"/>
            <person name="Eisen J."/>
            <person name="Huntemann M."/>
            <person name="Wei C.-L."/>
            <person name="Han J."/>
            <person name="Detter J.C."/>
            <person name="Han C."/>
            <person name="Tapia R."/>
            <person name="Chen A."/>
            <person name="Kyrpides N."/>
            <person name="Mavromatis K."/>
            <person name="Markowitz V."/>
            <person name="Szeto E."/>
            <person name="Ivanova N."/>
            <person name="Mikhailova N."/>
            <person name="Ovchinnikova G."/>
            <person name="Pagani I."/>
            <person name="Pati A."/>
            <person name="Goodwin L."/>
            <person name="Nordberg H.P."/>
            <person name="Cantor M.N."/>
            <person name="Hua S.X."/>
            <person name="Woyke T."/>
            <person name="Eisen J."/>
            <person name="Klenk H.-P."/>
        </authorList>
    </citation>
    <scope>NUCLEOTIDE SEQUENCE [LARGE SCALE GENOMIC DNA]</scope>
    <source>
        <strain evidence="2">DSM 13965</strain>
    </source>
</reference>
<sequence>MRPGAQRPRVGPAPQQLAVRLARRSRGVDLARWPEQQLARHRPAEEMNPRVPALPEPAWKWPPPARRGRQRLAAME</sequence>
<feature type="compositionally biased region" description="Pro residues" evidence="1">
    <location>
        <begin position="52"/>
        <end position="65"/>
    </location>
</feature>
<reference evidence="2" key="1">
    <citation type="submission" date="2010-10" db="EMBL/GenBank/DDBJ databases">
        <authorList>
            <consortium name="US DOE Joint Genome Institute (JGI-PGF)"/>
            <person name="Lucas S."/>
            <person name="Copeland A."/>
            <person name="Lapidus A."/>
            <person name="Bruce D."/>
            <person name="Goodwin L."/>
            <person name="Pitluck S."/>
            <person name="Kyrpides N."/>
            <person name="Mavromatis K."/>
            <person name="Detter J.C."/>
            <person name="Han C."/>
            <person name="Land M."/>
            <person name="Hauser L."/>
            <person name="Markowitz V."/>
            <person name="Cheng J.-F."/>
            <person name="Hugenholtz P."/>
            <person name="Woyke T."/>
            <person name="Wu D."/>
            <person name="Pukall R."/>
            <person name="Wahrenburg C."/>
            <person name="Brambilla E."/>
            <person name="Klenk H.-P."/>
            <person name="Eisen J.A."/>
        </authorList>
    </citation>
    <scope>NUCLEOTIDE SEQUENCE [LARGE SCALE GENOMIC DNA]</scope>
    <source>
        <strain evidence="2">DSM 13965</strain>
    </source>
</reference>
<organism evidence="2 3">
    <name type="scientific">Thermaerobacter subterraneus DSM 13965</name>
    <dbReference type="NCBI Taxonomy" id="867903"/>
    <lineage>
        <taxon>Bacteria</taxon>
        <taxon>Bacillati</taxon>
        <taxon>Bacillota</taxon>
        <taxon>Clostridia</taxon>
        <taxon>Eubacteriales</taxon>
        <taxon>Clostridiales Family XVII. Incertae Sedis</taxon>
        <taxon>Thermaerobacter</taxon>
    </lineage>
</organism>